<dbReference type="OrthoDB" id="9772630at2"/>
<evidence type="ECO:0000256" key="6">
    <source>
        <dbReference type="SAM" id="Phobius"/>
    </source>
</evidence>
<sequence>MSKEEKEKEQTSSEGKNGEDQQVILNELDENVKRYEEIFGKDSDLSVRYLQSDHCKMGILFIDSLVEKEILDQHVIRVLNNQLENTVNFDKFILSTNKIKELTKHEEVLEHLLQGFSIIFMDGQTTAFAAETSGGDRRPVTESSVETVVRGPREAFNESIMTNIGLIRRRVHTPKLQVYKKSIGKESKTSVAVLFIDGIAKEKVVKEVISRIDKINIDGILDSLYIEEIIEDPKRYSPFPTIFNSERPDRIAAGLLEGRIAIVVDGTPVALMVPATIGLFLTSNEDYYQRYDISSFMKILRGFTFVLSIILPGLYVALLTYHQEMIPTPLIIAITGQREGVPFGTAIEVALMEITFEILREAGIRLPKTIGAAISIVGGLVLGQAAVDAGLVAQGTVIVVALTAISSFTTPSYNIAITARLLRFVLLFLSSFLGAFGLIFGLLLILVHLNSIRSFGVPYLTPIVPFHKDDWRDLFIRVSWRDMKQRPEEISNENQNRMLKTRKNRPINRRN</sequence>
<organism evidence="7 8">
    <name type="scientific">Lysinibacillus telephonicus</name>
    <dbReference type="NCBI Taxonomy" id="1714840"/>
    <lineage>
        <taxon>Bacteria</taxon>
        <taxon>Bacillati</taxon>
        <taxon>Bacillota</taxon>
        <taxon>Bacilli</taxon>
        <taxon>Bacillales</taxon>
        <taxon>Bacillaceae</taxon>
        <taxon>Lysinibacillus</taxon>
    </lineage>
</organism>
<evidence type="ECO:0000256" key="1">
    <source>
        <dbReference type="ARBA" id="ARBA00004141"/>
    </source>
</evidence>
<comment type="similarity">
    <text evidence="2 4">Belongs to the GerABKA family.</text>
</comment>
<evidence type="ECO:0000256" key="3">
    <source>
        <dbReference type="ARBA" id="ARBA00023136"/>
    </source>
</evidence>
<evidence type="ECO:0000256" key="4">
    <source>
        <dbReference type="PIRNR" id="PIRNR005690"/>
    </source>
</evidence>
<dbReference type="GO" id="GO:0005886">
    <property type="term" value="C:plasma membrane"/>
    <property type="evidence" value="ECO:0007669"/>
    <property type="project" value="UniProtKB-SubCell"/>
</dbReference>
<protein>
    <submittedName>
        <fullName evidence="7">Spore germination protein</fullName>
    </submittedName>
</protein>
<keyword evidence="8" id="KW-1185">Reference proteome</keyword>
<dbReference type="PANTHER" id="PTHR22550">
    <property type="entry name" value="SPORE GERMINATION PROTEIN"/>
    <property type="match status" value="1"/>
</dbReference>
<evidence type="ECO:0000313" key="8">
    <source>
        <dbReference type="Proteomes" id="UP000276349"/>
    </source>
</evidence>
<feature type="transmembrane region" description="Helical" evidence="6">
    <location>
        <begin position="299"/>
        <end position="321"/>
    </location>
</feature>
<feature type="transmembrane region" description="Helical" evidence="6">
    <location>
        <begin position="391"/>
        <end position="409"/>
    </location>
</feature>
<gene>
    <name evidence="7" type="ORF">EKG35_05700</name>
</gene>
<keyword evidence="3 4" id="KW-0472">Membrane</keyword>
<reference evidence="7 8" key="1">
    <citation type="submission" date="2018-12" db="EMBL/GenBank/DDBJ databases">
        <authorList>
            <person name="Yu L."/>
        </authorList>
    </citation>
    <scope>NUCLEOTIDE SEQUENCE [LARGE SCALE GENOMIC DNA]</scope>
    <source>
        <strain evidence="7 8">S5H2222</strain>
    </source>
</reference>
<dbReference type="RefSeq" id="WP_126293491.1">
    <property type="nucleotide sequence ID" value="NZ_CP155468.1"/>
</dbReference>
<accession>A0A3S0JT95</accession>
<dbReference type="AlphaFoldDB" id="A0A3S0JT95"/>
<dbReference type="InterPro" id="IPR050768">
    <property type="entry name" value="UPF0353/GerABKA_families"/>
</dbReference>
<comment type="caution">
    <text evidence="7">The sequence shown here is derived from an EMBL/GenBank/DDBJ whole genome shotgun (WGS) entry which is preliminary data.</text>
</comment>
<name>A0A3S0JT95_9BACI</name>
<feature type="region of interest" description="Disordered" evidence="5">
    <location>
        <begin position="1"/>
        <end position="22"/>
    </location>
</feature>
<keyword evidence="6" id="KW-0812">Transmembrane</keyword>
<evidence type="ECO:0000313" key="7">
    <source>
        <dbReference type="EMBL" id="RTQ94509.1"/>
    </source>
</evidence>
<comment type="subcellular location">
    <subcellularLocation>
        <location evidence="4">Cell membrane</location>
    </subcellularLocation>
    <subcellularLocation>
        <location evidence="1">Membrane</location>
        <topology evidence="1">Multi-pass membrane protein</topology>
    </subcellularLocation>
</comment>
<evidence type="ECO:0000256" key="5">
    <source>
        <dbReference type="SAM" id="MobiDB-lite"/>
    </source>
</evidence>
<feature type="transmembrane region" description="Helical" evidence="6">
    <location>
        <begin position="421"/>
        <end position="447"/>
    </location>
</feature>
<dbReference type="Pfam" id="PF03323">
    <property type="entry name" value="GerA"/>
    <property type="match status" value="1"/>
</dbReference>
<proteinExistence type="inferred from homology"/>
<dbReference type="Proteomes" id="UP000276349">
    <property type="component" value="Unassembled WGS sequence"/>
</dbReference>
<feature type="transmembrane region" description="Helical" evidence="6">
    <location>
        <begin position="366"/>
        <end position="385"/>
    </location>
</feature>
<dbReference type="EMBL" id="RXNR01000011">
    <property type="protein sequence ID" value="RTQ94509.1"/>
    <property type="molecule type" value="Genomic_DNA"/>
</dbReference>
<evidence type="ECO:0000256" key="2">
    <source>
        <dbReference type="ARBA" id="ARBA00005278"/>
    </source>
</evidence>
<dbReference type="InterPro" id="IPR004995">
    <property type="entry name" value="Spore_Ger"/>
</dbReference>
<feature type="region of interest" description="Disordered" evidence="5">
    <location>
        <begin position="490"/>
        <end position="511"/>
    </location>
</feature>
<dbReference type="PANTHER" id="PTHR22550:SF5">
    <property type="entry name" value="LEUCINE ZIPPER PROTEIN 4"/>
    <property type="match status" value="1"/>
</dbReference>
<dbReference type="PIRSF" id="PIRSF005690">
    <property type="entry name" value="GerBA"/>
    <property type="match status" value="1"/>
</dbReference>
<dbReference type="GO" id="GO:0009847">
    <property type="term" value="P:spore germination"/>
    <property type="evidence" value="ECO:0007669"/>
    <property type="project" value="UniProtKB-UniRule"/>
</dbReference>
<keyword evidence="6" id="KW-1133">Transmembrane helix</keyword>
<feature type="compositionally biased region" description="Basic and acidic residues" evidence="5">
    <location>
        <begin position="1"/>
        <end position="19"/>
    </location>
</feature>
<feature type="compositionally biased region" description="Basic residues" evidence="5">
    <location>
        <begin position="499"/>
        <end position="511"/>
    </location>
</feature>